<sequence length="81" mass="9990">MHSKREVPTLDSVLKAVNEDDDLPNFKKTTLWRLMKDVGFTFEKRKRNLALIERSDMFAWRRRYLRVIKELRRRQVHHLPR</sequence>
<proteinExistence type="predicted"/>
<accession>A0AAQ4F1L5</accession>
<protein>
    <recommendedName>
        <fullName evidence="3">Winged helix-turn helix domain-containing protein</fullName>
    </recommendedName>
</protein>
<keyword evidence="2" id="KW-1185">Reference proteome</keyword>
<dbReference type="AlphaFoldDB" id="A0AAQ4F1L5"/>
<dbReference type="EMBL" id="JARKHS020008583">
    <property type="protein sequence ID" value="KAK8780642.1"/>
    <property type="molecule type" value="Genomic_DNA"/>
</dbReference>
<evidence type="ECO:0000313" key="2">
    <source>
        <dbReference type="Proteomes" id="UP001321473"/>
    </source>
</evidence>
<dbReference type="Proteomes" id="UP001321473">
    <property type="component" value="Unassembled WGS sequence"/>
</dbReference>
<evidence type="ECO:0008006" key="3">
    <source>
        <dbReference type="Google" id="ProtNLM"/>
    </source>
</evidence>
<reference evidence="1 2" key="1">
    <citation type="journal article" date="2023" name="Arcadia Sci">
        <title>De novo assembly of a long-read Amblyomma americanum tick genome.</title>
        <authorList>
            <person name="Chou S."/>
            <person name="Poskanzer K.E."/>
            <person name="Rollins M."/>
            <person name="Thuy-Boun P.S."/>
        </authorList>
    </citation>
    <scope>NUCLEOTIDE SEQUENCE [LARGE SCALE GENOMIC DNA]</scope>
    <source>
        <strain evidence="1">F_SG_1</strain>
        <tissue evidence="1">Salivary glands</tissue>
    </source>
</reference>
<evidence type="ECO:0000313" key="1">
    <source>
        <dbReference type="EMBL" id="KAK8780642.1"/>
    </source>
</evidence>
<comment type="caution">
    <text evidence="1">The sequence shown here is derived from an EMBL/GenBank/DDBJ whole genome shotgun (WGS) entry which is preliminary data.</text>
</comment>
<name>A0AAQ4F1L5_AMBAM</name>
<gene>
    <name evidence="1" type="ORF">V5799_018017</name>
</gene>
<organism evidence="1 2">
    <name type="scientific">Amblyomma americanum</name>
    <name type="common">Lone star tick</name>
    <dbReference type="NCBI Taxonomy" id="6943"/>
    <lineage>
        <taxon>Eukaryota</taxon>
        <taxon>Metazoa</taxon>
        <taxon>Ecdysozoa</taxon>
        <taxon>Arthropoda</taxon>
        <taxon>Chelicerata</taxon>
        <taxon>Arachnida</taxon>
        <taxon>Acari</taxon>
        <taxon>Parasitiformes</taxon>
        <taxon>Ixodida</taxon>
        <taxon>Ixodoidea</taxon>
        <taxon>Ixodidae</taxon>
        <taxon>Amblyomminae</taxon>
        <taxon>Amblyomma</taxon>
    </lineage>
</organism>